<organism evidence="1 2">
    <name type="scientific">Acrocarpospora phusangensis</name>
    <dbReference type="NCBI Taxonomy" id="1070424"/>
    <lineage>
        <taxon>Bacteria</taxon>
        <taxon>Bacillati</taxon>
        <taxon>Actinomycetota</taxon>
        <taxon>Actinomycetes</taxon>
        <taxon>Streptosporangiales</taxon>
        <taxon>Streptosporangiaceae</taxon>
        <taxon>Acrocarpospora</taxon>
    </lineage>
</organism>
<evidence type="ECO:0000313" key="2">
    <source>
        <dbReference type="Proteomes" id="UP000640052"/>
    </source>
</evidence>
<dbReference type="Proteomes" id="UP000640052">
    <property type="component" value="Unassembled WGS sequence"/>
</dbReference>
<evidence type="ECO:0000313" key="1">
    <source>
        <dbReference type="EMBL" id="GIH26012.1"/>
    </source>
</evidence>
<reference evidence="1" key="1">
    <citation type="submission" date="2021-01" db="EMBL/GenBank/DDBJ databases">
        <title>Whole genome shotgun sequence of Acrocarpospora phusangensis NBRC 108782.</title>
        <authorList>
            <person name="Komaki H."/>
            <person name="Tamura T."/>
        </authorList>
    </citation>
    <scope>NUCLEOTIDE SEQUENCE</scope>
    <source>
        <strain evidence="1">NBRC 108782</strain>
    </source>
</reference>
<keyword evidence="2" id="KW-1185">Reference proteome</keyword>
<gene>
    <name evidence="1" type="ORF">Aph01nite_43220</name>
</gene>
<sequence>MDMRFCPWEGQTLPADHDCIAGPAPSMALTLEEVEAAYGDFLEESSLLGEHGRTVVNAVPGLIARLRRAERELEGWRSTYPSTGGPQ</sequence>
<comment type="caution">
    <text evidence="1">The sequence shown here is derived from an EMBL/GenBank/DDBJ whole genome shotgun (WGS) entry which is preliminary data.</text>
</comment>
<name>A0A919UPS1_9ACTN</name>
<dbReference type="EMBL" id="BOOA01000035">
    <property type="protein sequence ID" value="GIH26012.1"/>
    <property type="molecule type" value="Genomic_DNA"/>
</dbReference>
<protein>
    <submittedName>
        <fullName evidence="1">Uncharacterized protein</fullName>
    </submittedName>
</protein>
<proteinExistence type="predicted"/>
<accession>A0A919UPS1</accession>
<dbReference type="AlphaFoldDB" id="A0A919UPS1"/>